<protein>
    <recommendedName>
        <fullName evidence="8">Probable membrane transporter protein</fullName>
    </recommendedName>
</protein>
<evidence type="ECO:0000256" key="8">
    <source>
        <dbReference type="RuleBase" id="RU363041"/>
    </source>
</evidence>
<feature type="transmembrane region" description="Helical" evidence="8">
    <location>
        <begin position="256"/>
        <end position="274"/>
    </location>
</feature>
<dbReference type="Proteomes" id="UP000266895">
    <property type="component" value="Chromosome"/>
</dbReference>
<dbReference type="InterPro" id="IPR052017">
    <property type="entry name" value="TSUP"/>
</dbReference>
<evidence type="ECO:0000256" key="3">
    <source>
        <dbReference type="ARBA" id="ARBA00022448"/>
    </source>
</evidence>
<dbReference type="Pfam" id="PF01925">
    <property type="entry name" value="TauE"/>
    <property type="match status" value="1"/>
</dbReference>
<feature type="transmembrane region" description="Helical" evidence="8">
    <location>
        <begin position="216"/>
        <end position="236"/>
    </location>
</feature>
<keyword evidence="3" id="KW-0813">Transport</keyword>
<keyword evidence="6 8" id="KW-1133">Transmembrane helix</keyword>
<dbReference type="PANTHER" id="PTHR30269">
    <property type="entry name" value="TRANSMEMBRANE PROTEIN YFCA"/>
    <property type="match status" value="1"/>
</dbReference>
<reference evidence="9 10" key="1">
    <citation type="submission" date="2018-12" db="EMBL/GenBank/DDBJ databases">
        <authorList>
            <consortium name="Pathogen Informatics"/>
        </authorList>
    </citation>
    <scope>NUCLEOTIDE SEQUENCE [LARGE SCALE GENOMIC DNA]</scope>
    <source>
        <strain evidence="9 10">NCTC11636</strain>
    </source>
</reference>
<dbReference type="GO" id="GO:0005886">
    <property type="term" value="C:plasma membrane"/>
    <property type="evidence" value="ECO:0007669"/>
    <property type="project" value="UniProtKB-SubCell"/>
</dbReference>
<name>A0A448HDE5_9ACTO</name>
<evidence type="ECO:0000313" key="9">
    <source>
        <dbReference type="EMBL" id="VEG25432.1"/>
    </source>
</evidence>
<keyword evidence="7 8" id="KW-0472">Membrane</keyword>
<evidence type="ECO:0000256" key="5">
    <source>
        <dbReference type="ARBA" id="ARBA00022692"/>
    </source>
</evidence>
<accession>A0A448HDE5</accession>
<sequence length="278" mass="27627">MSGLASVLELPGLSPPVLALLMGAALVAGWVDAVVGGGGLVQVPALLLVPGLPATHALGTNKVSSVMGTTAAAATYRRRVGFPSHVLGTSLLALAAAGCGALAATRLPTEVFRPVIITALLAVLAVTVLRPDSFTRSAGGSGAPGAAGPPAARARAGSGRTVRCLALGAAIGFYDGMLGPGTGSFLLIGLILLVGMETLTAAAMSKAVNLATNVGALAVFALVGAVEWRLGLVMGTANMCGGWLGARTASRLGPRFVRAALVVVVLALLVRLLSQQLR</sequence>
<evidence type="ECO:0000313" key="10">
    <source>
        <dbReference type="Proteomes" id="UP000266895"/>
    </source>
</evidence>
<dbReference type="AlphaFoldDB" id="A0A448HDE5"/>
<dbReference type="PANTHER" id="PTHR30269:SF0">
    <property type="entry name" value="MEMBRANE TRANSPORTER PROTEIN YFCA-RELATED"/>
    <property type="match status" value="1"/>
</dbReference>
<dbReference type="EMBL" id="LR134350">
    <property type="protein sequence ID" value="VEG25432.1"/>
    <property type="molecule type" value="Genomic_DNA"/>
</dbReference>
<evidence type="ECO:0000256" key="2">
    <source>
        <dbReference type="ARBA" id="ARBA00009142"/>
    </source>
</evidence>
<evidence type="ECO:0000256" key="1">
    <source>
        <dbReference type="ARBA" id="ARBA00004651"/>
    </source>
</evidence>
<keyword evidence="10" id="KW-1185">Reference proteome</keyword>
<dbReference type="OrthoDB" id="554695at2"/>
<gene>
    <name evidence="9" type="primary">yfcA</name>
    <name evidence="9" type="ORF">NCTC11636_00031</name>
</gene>
<evidence type="ECO:0000256" key="7">
    <source>
        <dbReference type="ARBA" id="ARBA00023136"/>
    </source>
</evidence>
<evidence type="ECO:0000256" key="6">
    <source>
        <dbReference type="ARBA" id="ARBA00022989"/>
    </source>
</evidence>
<organism evidence="9 10">
    <name type="scientific">Actinomyces howellii</name>
    <dbReference type="NCBI Taxonomy" id="52771"/>
    <lineage>
        <taxon>Bacteria</taxon>
        <taxon>Bacillati</taxon>
        <taxon>Actinomycetota</taxon>
        <taxon>Actinomycetes</taxon>
        <taxon>Actinomycetales</taxon>
        <taxon>Actinomycetaceae</taxon>
        <taxon>Actinomyces</taxon>
    </lineage>
</organism>
<comment type="subcellular location">
    <subcellularLocation>
        <location evidence="1 8">Cell membrane</location>
        <topology evidence="1 8">Multi-pass membrane protein</topology>
    </subcellularLocation>
</comment>
<dbReference type="InterPro" id="IPR002781">
    <property type="entry name" value="TM_pro_TauE-like"/>
</dbReference>
<evidence type="ECO:0000256" key="4">
    <source>
        <dbReference type="ARBA" id="ARBA00022475"/>
    </source>
</evidence>
<feature type="transmembrane region" description="Helical" evidence="8">
    <location>
        <begin position="86"/>
        <end position="105"/>
    </location>
</feature>
<keyword evidence="5 8" id="KW-0812">Transmembrane</keyword>
<feature type="transmembrane region" description="Helical" evidence="8">
    <location>
        <begin position="185"/>
        <end position="204"/>
    </location>
</feature>
<comment type="similarity">
    <text evidence="2 8">Belongs to the 4-toluene sulfonate uptake permease (TSUP) (TC 2.A.102) family.</text>
</comment>
<dbReference type="KEGG" id="ahw:NCTC11636_00031"/>
<keyword evidence="4 8" id="KW-1003">Cell membrane</keyword>
<dbReference type="RefSeq" id="WP_126381020.1">
    <property type="nucleotide sequence ID" value="NZ_LR134350.1"/>
</dbReference>
<feature type="transmembrane region" description="Helical" evidence="8">
    <location>
        <begin position="111"/>
        <end position="129"/>
    </location>
</feature>
<proteinExistence type="inferred from homology"/>